<gene>
    <name evidence="8" type="ORF">Sru01_17570</name>
</gene>
<sequence length="409" mass="40831">MTFAGTGAGAPPAPGSAAPPVASPAAPPVGPPVAPPAGPPAIHPATAPATPTAPAAPATASTGGSARLPVPASGDDLGTRHPTGRERRAAVARRVWPWLRILLALAVLAVLARKVGTAAFVDGVRMVGPPAVAAALAIGLLTTVCSAGRWVLVARRLGLPLRWPTALGDYYGSLFLNAVLPAGVLGDAHRAVRHGQRAGDLGRGVRAVVLERAAGQAVLVAAGVAVLLARPSAAASAGLDLAPWLLLAVGAAVAGLAGAYLLRRQARRPVAGSPARPRPRWRRALRTALADARTGLLARDTWPGVAGLSAVALAGHLALFLVAARTAGSTAPPGRLLPLMLLALLVMAVPVNIGGFGPREAFLAVAFGAAGLGAQAGLTTAVVYGVLAFAASLPGAAVLLARTRMPRRT</sequence>
<feature type="transmembrane region" description="Helical" evidence="7">
    <location>
        <begin position="213"/>
        <end position="229"/>
    </location>
</feature>
<evidence type="ECO:0000256" key="2">
    <source>
        <dbReference type="ARBA" id="ARBA00022475"/>
    </source>
</evidence>
<dbReference type="Proteomes" id="UP000655287">
    <property type="component" value="Unassembled WGS sequence"/>
</dbReference>
<dbReference type="Pfam" id="PF03706">
    <property type="entry name" value="LPG_synthase_TM"/>
    <property type="match status" value="1"/>
</dbReference>
<comment type="subcellular location">
    <subcellularLocation>
        <location evidence="1">Cell membrane</location>
        <topology evidence="1">Multi-pass membrane protein</topology>
    </subcellularLocation>
</comment>
<dbReference type="AlphaFoldDB" id="A0A919R445"/>
<evidence type="ECO:0000256" key="4">
    <source>
        <dbReference type="ARBA" id="ARBA00022989"/>
    </source>
</evidence>
<feature type="compositionally biased region" description="Pro residues" evidence="6">
    <location>
        <begin position="21"/>
        <end position="42"/>
    </location>
</feature>
<dbReference type="GO" id="GO:0005886">
    <property type="term" value="C:plasma membrane"/>
    <property type="evidence" value="ECO:0007669"/>
    <property type="project" value="UniProtKB-SubCell"/>
</dbReference>
<feature type="transmembrane region" description="Helical" evidence="7">
    <location>
        <begin position="361"/>
        <end position="378"/>
    </location>
</feature>
<proteinExistence type="predicted"/>
<feature type="transmembrane region" description="Helical" evidence="7">
    <location>
        <begin position="302"/>
        <end position="324"/>
    </location>
</feature>
<reference evidence="8" key="1">
    <citation type="submission" date="2021-01" db="EMBL/GenBank/DDBJ databases">
        <title>Whole genome shotgun sequence of Sphaerisporangium rufum NBRC 109079.</title>
        <authorList>
            <person name="Komaki H."/>
            <person name="Tamura T."/>
        </authorList>
    </citation>
    <scope>NUCLEOTIDE SEQUENCE</scope>
    <source>
        <strain evidence="8">NBRC 109079</strain>
    </source>
</reference>
<name>A0A919R445_9ACTN</name>
<evidence type="ECO:0000313" key="8">
    <source>
        <dbReference type="EMBL" id="GII76775.1"/>
    </source>
</evidence>
<accession>A0A919R445</accession>
<keyword evidence="5 7" id="KW-0472">Membrane</keyword>
<keyword evidence="9" id="KW-1185">Reference proteome</keyword>
<dbReference type="InterPro" id="IPR022791">
    <property type="entry name" value="L-PG_synthase/AglD"/>
</dbReference>
<evidence type="ECO:0000256" key="1">
    <source>
        <dbReference type="ARBA" id="ARBA00004651"/>
    </source>
</evidence>
<dbReference type="RefSeq" id="WP_239137143.1">
    <property type="nucleotide sequence ID" value="NZ_BOOU01000027.1"/>
</dbReference>
<evidence type="ECO:0000256" key="5">
    <source>
        <dbReference type="ARBA" id="ARBA00023136"/>
    </source>
</evidence>
<feature type="transmembrane region" description="Helical" evidence="7">
    <location>
        <begin position="336"/>
        <end position="354"/>
    </location>
</feature>
<dbReference type="PANTHER" id="PTHR40277:SF1">
    <property type="entry name" value="BLL5419 PROTEIN"/>
    <property type="match status" value="1"/>
</dbReference>
<feature type="transmembrane region" description="Helical" evidence="7">
    <location>
        <begin position="95"/>
        <end position="112"/>
    </location>
</feature>
<evidence type="ECO:0000256" key="6">
    <source>
        <dbReference type="SAM" id="MobiDB-lite"/>
    </source>
</evidence>
<keyword evidence="2" id="KW-1003">Cell membrane</keyword>
<evidence type="ECO:0000256" key="7">
    <source>
        <dbReference type="SAM" id="Phobius"/>
    </source>
</evidence>
<keyword evidence="3 7" id="KW-0812">Transmembrane</keyword>
<feature type="transmembrane region" description="Helical" evidence="7">
    <location>
        <begin position="132"/>
        <end position="152"/>
    </location>
</feature>
<evidence type="ECO:0000313" key="9">
    <source>
        <dbReference type="Proteomes" id="UP000655287"/>
    </source>
</evidence>
<feature type="transmembrane region" description="Helical" evidence="7">
    <location>
        <begin position="241"/>
        <end position="262"/>
    </location>
</feature>
<feature type="region of interest" description="Disordered" evidence="6">
    <location>
        <begin position="1"/>
        <end position="86"/>
    </location>
</feature>
<dbReference type="PANTHER" id="PTHR40277">
    <property type="entry name" value="BLL5419 PROTEIN"/>
    <property type="match status" value="1"/>
</dbReference>
<evidence type="ECO:0000256" key="3">
    <source>
        <dbReference type="ARBA" id="ARBA00022692"/>
    </source>
</evidence>
<protein>
    <submittedName>
        <fullName evidence="8">Uncharacterized protein</fullName>
    </submittedName>
</protein>
<keyword evidence="4 7" id="KW-1133">Transmembrane helix</keyword>
<dbReference type="EMBL" id="BOOU01000027">
    <property type="protein sequence ID" value="GII76775.1"/>
    <property type="molecule type" value="Genomic_DNA"/>
</dbReference>
<comment type="caution">
    <text evidence="8">The sequence shown here is derived from an EMBL/GenBank/DDBJ whole genome shotgun (WGS) entry which is preliminary data.</text>
</comment>
<feature type="compositionally biased region" description="Basic and acidic residues" evidence="6">
    <location>
        <begin position="77"/>
        <end position="86"/>
    </location>
</feature>
<feature type="transmembrane region" description="Helical" evidence="7">
    <location>
        <begin position="384"/>
        <end position="401"/>
    </location>
</feature>
<feature type="compositionally biased region" description="Low complexity" evidence="6">
    <location>
        <begin position="43"/>
        <end position="66"/>
    </location>
</feature>
<organism evidence="8 9">
    <name type="scientific">Sphaerisporangium rufum</name>
    <dbReference type="NCBI Taxonomy" id="1381558"/>
    <lineage>
        <taxon>Bacteria</taxon>
        <taxon>Bacillati</taxon>
        <taxon>Actinomycetota</taxon>
        <taxon>Actinomycetes</taxon>
        <taxon>Streptosporangiales</taxon>
        <taxon>Streptosporangiaceae</taxon>
        <taxon>Sphaerisporangium</taxon>
    </lineage>
</organism>